<sequence>MTARGAWPALLVSSVLEAVWANALSASEGFTRPLPTVVFVVATALSTVGLAYAMRHIPTGTAYAVWTSVGTVLTVGYSVAIGAEALSWLKALFLAGIVACVVGLKRLDGGRDDGARKAGPAPSL</sequence>
<dbReference type="InterPro" id="IPR037185">
    <property type="entry name" value="EmrE-like"/>
</dbReference>
<evidence type="ECO:0000256" key="4">
    <source>
        <dbReference type="ARBA" id="ARBA00022692"/>
    </source>
</evidence>
<reference evidence="10" key="1">
    <citation type="submission" date="2016-07" db="EMBL/GenBank/DDBJ databases">
        <authorList>
            <person name="Florea S."/>
            <person name="Webb J.S."/>
            <person name="Jaromczyk J."/>
            <person name="Schardl C.L."/>
        </authorList>
    </citation>
    <scope>NUCLEOTIDE SEQUENCE [LARGE SCALE GENOMIC DNA]</scope>
    <source>
        <strain evidence="10">IPBSL-7</strain>
    </source>
</reference>
<dbReference type="AlphaFoldDB" id="A0A1C0AIR8"/>
<evidence type="ECO:0000256" key="6">
    <source>
        <dbReference type="ARBA" id="ARBA00023136"/>
    </source>
</evidence>
<dbReference type="Gene3D" id="1.10.3730.20">
    <property type="match status" value="1"/>
</dbReference>
<evidence type="ECO:0000256" key="7">
    <source>
        <dbReference type="RuleBase" id="RU003942"/>
    </source>
</evidence>
<feature type="transmembrane region" description="Helical" evidence="8">
    <location>
        <begin position="87"/>
        <end position="107"/>
    </location>
</feature>
<dbReference type="PANTHER" id="PTHR30561:SF0">
    <property type="entry name" value="GUANIDINIUM EXPORTER"/>
    <property type="match status" value="1"/>
</dbReference>
<evidence type="ECO:0000313" key="9">
    <source>
        <dbReference type="EMBL" id="OCL32022.1"/>
    </source>
</evidence>
<dbReference type="SUPFAM" id="SSF103481">
    <property type="entry name" value="Multidrug resistance efflux transporter EmrE"/>
    <property type="match status" value="1"/>
</dbReference>
<evidence type="ECO:0000256" key="5">
    <source>
        <dbReference type="ARBA" id="ARBA00022989"/>
    </source>
</evidence>
<dbReference type="EMBL" id="MBQD01000024">
    <property type="protein sequence ID" value="OCL32022.1"/>
    <property type="molecule type" value="Genomic_DNA"/>
</dbReference>
<evidence type="ECO:0000256" key="8">
    <source>
        <dbReference type="SAM" id="Phobius"/>
    </source>
</evidence>
<organism evidence="9 10">
    <name type="scientific">Tessaracoccus lapidicaptus</name>
    <dbReference type="NCBI Taxonomy" id="1427523"/>
    <lineage>
        <taxon>Bacteria</taxon>
        <taxon>Bacillati</taxon>
        <taxon>Actinomycetota</taxon>
        <taxon>Actinomycetes</taxon>
        <taxon>Propionibacteriales</taxon>
        <taxon>Propionibacteriaceae</taxon>
        <taxon>Tessaracoccus</taxon>
    </lineage>
</organism>
<name>A0A1C0AIR8_9ACTN</name>
<keyword evidence="10" id="KW-1185">Reference proteome</keyword>
<dbReference type="Pfam" id="PF00893">
    <property type="entry name" value="Multi_Drug_Res"/>
    <property type="match status" value="1"/>
</dbReference>
<keyword evidence="6 8" id="KW-0472">Membrane</keyword>
<keyword evidence="2" id="KW-0813">Transport</keyword>
<comment type="caution">
    <text evidence="9">The sequence shown here is derived from an EMBL/GenBank/DDBJ whole genome shotgun (WGS) entry which is preliminary data.</text>
</comment>
<keyword evidence="4 7" id="KW-0812">Transmembrane</keyword>
<dbReference type="InterPro" id="IPR045324">
    <property type="entry name" value="Small_multidrug_res"/>
</dbReference>
<proteinExistence type="inferred from homology"/>
<gene>
    <name evidence="9" type="ORF">BCR15_08230</name>
</gene>
<evidence type="ECO:0000256" key="3">
    <source>
        <dbReference type="ARBA" id="ARBA00022475"/>
    </source>
</evidence>
<keyword evidence="3" id="KW-1003">Cell membrane</keyword>
<evidence type="ECO:0000256" key="2">
    <source>
        <dbReference type="ARBA" id="ARBA00022448"/>
    </source>
</evidence>
<dbReference type="PANTHER" id="PTHR30561">
    <property type="entry name" value="SMR FAMILY PROTON-DEPENDENT DRUG EFFLUX TRANSPORTER SUGE"/>
    <property type="match status" value="1"/>
</dbReference>
<dbReference type="RefSeq" id="WP_068752370.1">
    <property type="nucleotide sequence ID" value="NZ_MBQD01000024.1"/>
</dbReference>
<dbReference type="Proteomes" id="UP000093501">
    <property type="component" value="Unassembled WGS sequence"/>
</dbReference>
<feature type="transmembrane region" description="Helical" evidence="8">
    <location>
        <begin position="61"/>
        <end position="81"/>
    </location>
</feature>
<keyword evidence="5 8" id="KW-1133">Transmembrane helix</keyword>
<protein>
    <submittedName>
        <fullName evidence="9">Ligand-binding protein SH3</fullName>
    </submittedName>
</protein>
<evidence type="ECO:0000313" key="10">
    <source>
        <dbReference type="Proteomes" id="UP000093501"/>
    </source>
</evidence>
<feature type="transmembrane region" description="Helical" evidence="8">
    <location>
        <begin position="37"/>
        <end position="54"/>
    </location>
</feature>
<dbReference type="GO" id="GO:0022857">
    <property type="term" value="F:transmembrane transporter activity"/>
    <property type="evidence" value="ECO:0007669"/>
    <property type="project" value="InterPro"/>
</dbReference>
<comment type="similarity">
    <text evidence="7">Belongs to the drug/metabolite transporter (DMT) superfamily. Small multidrug resistance (SMR) (TC 2.A.7.1) family.</text>
</comment>
<dbReference type="InterPro" id="IPR000390">
    <property type="entry name" value="Small_drug/metabolite_transptr"/>
</dbReference>
<dbReference type="GO" id="GO:0005886">
    <property type="term" value="C:plasma membrane"/>
    <property type="evidence" value="ECO:0007669"/>
    <property type="project" value="UniProtKB-SubCell"/>
</dbReference>
<accession>A0A1C0AIR8</accession>
<evidence type="ECO:0000256" key="1">
    <source>
        <dbReference type="ARBA" id="ARBA00004651"/>
    </source>
</evidence>
<comment type="subcellular location">
    <subcellularLocation>
        <location evidence="1 7">Cell membrane</location>
        <topology evidence="1 7">Multi-pass membrane protein</topology>
    </subcellularLocation>
</comment>